<dbReference type="Proteomes" id="UP000268093">
    <property type="component" value="Unassembled WGS sequence"/>
</dbReference>
<reference evidence="1 2" key="1">
    <citation type="journal article" date="2018" name="New Phytol.">
        <title>Phylogenomics of Endogonaceae and evolution of mycorrhizas within Mucoromycota.</title>
        <authorList>
            <person name="Chang Y."/>
            <person name="Desiro A."/>
            <person name="Na H."/>
            <person name="Sandor L."/>
            <person name="Lipzen A."/>
            <person name="Clum A."/>
            <person name="Barry K."/>
            <person name="Grigoriev I.V."/>
            <person name="Martin F.M."/>
            <person name="Stajich J.E."/>
            <person name="Smith M.E."/>
            <person name="Bonito G."/>
            <person name="Spatafora J.W."/>
        </authorList>
    </citation>
    <scope>NUCLEOTIDE SEQUENCE [LARGE SCALE GENOMIC DNA]</scope>
    <source>
        <strain evidence="1 2">GMNB39</strain>
    </source>
</reference>
<name>A0A433CZ11_9FUNG</name>
<organism evidence="1 2">
    <name type="scientific">Jimgerdemannia flammicorona</name>
    <dbReference type="NCBI Taxonomy" id="994334"/>
    <lineage>
        <taxon>Eukaryota</taxon>
        <taxon>Fungi</taxon>
        <taxon>Fungi incertae sedis</taxon>
        <taxon>Mucoromycota</taxon>
        <taxon>Mucoromycotina</taxon>
        <taxon>Endogonomycetes</taxon>
        <taxon>Endogonales</taxon>
        <taxon>Endogonaceae</taxon>
        <taxon>Jimgerdemannia</taxon>
    </lineage>
</organism>
<evidence type="ECO:0000313" key="1">
    <source>
        <dbReference type="EMBL" id="RUP43832.1"/>
    </source>
</evidence>
<dbReference type="AlphaFoldDB" id="A0A433CZ11"/>
<gene>
    <name evidence="1" type="ORF">BC936DRAFT_136676</name>
</gene>
<evidence type="ECO:0000313" key="2">
    <source>
        <dbReference type="Proteomes" id="UP000268093"/>
    </source>
</evidence>
<comment type="caution">
    <text evidence="1">The sequence shown here is derived from an EMBL/GenBank/DDBJ whole genome shotgun (WGS) entry which is preliminary data.</text>
</comment>
<protein>
    <submittedName>
        <fullName evidence="1">Uncharacterized protein</fullName>
    </submittedName>
</protein>
<sequence>RCRPLLYALCYIAPLRSAFTHPKDYSDCFISKQNLRRFANIVHNFCVQTCQHSSTHPQKVGRMMLLQRTIARKRVLPAFSTVLKRIFSDALKEKIAMPCKHKSFWILAGR</sequence>
<keyword evidence="2" id="KW-1185">Reference proteome</keyword>
<feature type="non-terminal residue" evidence="1">
    <location>
        <position position="1"/>
    </location>
</feature>
<dbReference type="EMBL" id="RBNI01010213">
    <property type="protein sequence ID" value="RUP43832.1"/>
    <property type="molecule type" value="Genomic_DNA"/>
</dbReference>
<proteinExistence type="predicted"/>
<accession>A0A433CZ11</accession>